<evidence type="ECO:0000313" key="11">
    <source>
        <dbReference type="EMBL" id="PUE54405.1"/>
    </source>
</evidence>
<comment type="caution">
    <text evidence="11">The sequence shown here is derived from an EMBL/GenBank/DDBJ whole genome shotgun (WGS) entry which is preliminary data.</text>
</comment>
<sequence>MKKFEDYFLAFNRWALILILAAMSVIIFTNVVLRYTTSQSIEWAEEVARHLMIWLTFIGCGPVLRYGGHIAIDNLQDSLHTRGAQLLRLLIALLITGFCLFSIWFGMQYMDRTQYQSTPATQISFAWIYMALPLGMAMTLIHWLLIVRSYIARREFASDAHFDATASASL</sequence>
<dbReference type="AlphaFoldDB" id="A0A315ECT3"/>
<dbReference type="Pfam" id="PF04290">
    <property type="entry name" value="DctQ"/>
    <property type="match status" value="1"/>
</dbReference>
<organism evidence="11 12">
    <name type="scientific">Limnohabitans parvus II-B4</name>
    <dbReference type="NCBI Taxonomy" id="1293052"/>
    <lineage>
        <taxon>Bacteria</taxon>
        <taxon>Pseudomonadati</taxon>
        <taxon>Pseudomonadota</taxon>
        <taxon>Betaproteobacteria</taxon>
        <taxon>Burkholderiales</taxon>
        <taxon>Comamonadaceae</taxon>
        <taxon>Limnohabitans</taxon>
    </lineage>
</organism>
<evidence type="ECO:0000256" key="1">
    <source>
        <dbReference type="ARBA" id="ARBA00004429"/>
    </source>
</evidence>
<evidence type="ECO:0000256" key="3">
    <source>
        <dbReference type="ARBA" id="ARBA00022475"/>
    </source>
</evidence>
<feature type="transmembrane region" description="Helical" evidence="9">
    <location>
        <begin position="126"/>
        <end position="146"/>
    </location>
</feature>
<comment type="subunit">
    <text evidence="9">The complex comprises the extracytoplasmic solute receptor protein and the two transmembrane proteins.</text>
</comment>
<comment type="function">
    <text evidence="9">Part of the tripartite ATP-independent periplasmic (TRAP) transport system.</text>
</comment>
<proteinExistence type="inferred from homology"/>
<reference evidence="11 12" key="1">
    <citation type="submission" date="2017-04" db="EMBL/GenBank/DDBJ databases">
        <title>Unexpected and diverse lifestyles within the genus Limnohabitans.</title>
        <authorList>
            <person name="Kasalicky V."/>
            <person name="Mehrshad M."/>
            <person name="Andrei S.-A."/>
            <person name="Salcher M."/>
            <person name="Kratochvilova H."/>
            <person name="Simek K."/>
            <person name="Ghai R."/>
        </authorList>
    </citation>
    <scope>NUCLEOTIDE SEQUENCE [LARGE SCALE GENOMIC DNA]</scope>
    <source>
        <strain evidence="11 12">II-B4</strain>
    </source>
</reference>
<keyword evidence="5 9" id="KW-0812">Transmembrane</keyword>
<keyword evidence="6 9" id="KW-1133">Transmembrane helix</keyword>
<protein>
    <recommendedName>
        <fullName evidence="9">TRAP transporter small permease protein</fullName>
    </recommendedName>
</protein>
<dbReference type="PANTHER" id="PTHR35011">
    <property type="entry name" value="2,3-DIKETO-L-GULONATE TRAP TRANSPORTER SMALL PERMEASE PROTEIN YIAM"/>
    <property type="match status" value="1"/>
</dbReference>
<dbReference type="EMBL" id="NESN01000002">
    <property type="protein sequence ID" value="PUE54405.1"/>
    <property type="molecule type" value="Genomic_DNA"/>
</dbReference>
<keyword evidence="2 9" id="KW-0813">Transport</keyword>
<evidence type="ECO:0000313" key="12">
    <source>
        <dbReference type="Proteomes" id="UP000250790"/>
    </source>
</evidence>
<evidence type="ECO:0000256" key="4">
    <source>
        <dbReference type="ARBA" id="ARBA00022519"/>
    </source>
</evidence>
<keyword evidence="12" id="KW-1185">Reference proteome</keyword>
<dbReference type="InterPro" id="IPR007387">
    <property type="entry name" value="TRAP_DctQ"/>
</dbReference>
<feature type="transmembrane region" description="Helical" evidence="9">
    <location>
        <begin position="12"/>
        <end position="35"/>
    </location>
</feature>
<name>A0A315ECT3_9BURK</name>
<evidence type="ECO:0000256" key="2">
    <source>
        <dbReference type="ARBA" id="ARBA00022448"/>
    </source>
</evidence>
<dbReference type="RefSeq" id="WP_108312364.1">
    <property type="nucleotide sequence ID" value="NZ_NESN01000002.1"/>
</dbReference>
<comment type="subcellular location">
    <subcellularLocation>
        <location evidence="1 9">Cell inner membrane</location>
        <topology evidence="1 9">Multi-pass membrane protein</topology>
    </subcellularLocation>
</comment>
<dbReference type="PANTHER" id="PTHR35011:SF2">
    <property type="entry name" value="2,3-DIKETO-L-GULONATE TRAP TRANSPORTER SMALL PERMEASE PROTEIN YIAM"/>
    <property type="match status" value="1"/>
</dbReference>
<dbReference type="GO" id="GO:0005886">
    <property type="term" value="C:plasma membrane"/>
    <property type="evidence" value="ECO:0007669"/>
    <property type="project" value="UniProtKB-SubCell"/>
</dbReference>
<evidence type="ECO:0000256" key="7">
    <source>
        <dbReference type="ARBA" id="ARBA00023136"/>
    </source>
</evidence>
<evidence type="ECO:0000256" key="6">
    <source>
        <dbReference type="ARBA" id="ARBA00022989"/>
    </source>
</evidence>
<feature type="transmembrane region" description="Helical" evidence="9">
    <location>
        <begin position="86"/>
        <end position="106"/>
    </location>
</feature>
<comment type="similarity">
    <text evidence="8 9">Belongs to the TRAP transporter small permease family.</text>
</comment>
<accession>A0A315ECT3</accession>
<keyword evidence="7 9" id="KW-0472">Membrane</keyword>
<keyword evidence="3" id="KW-1003">Cell membrane</keyword>
<comment type="caution">
    <text evidence="9">Lacks conserved residue(s) required for the propagation of feature annotation.</text>
</comment>
<dbReference type="GO" id="GO:0022857">
    <property type="term" value="F:transmembrane transporter activity"/>
    <property type="evidence" value="ECO:0007669"/>
    <property type="project" value="UniProtKB-UniRule"/>
</dbReference>
<dbReference type="GO" id="GO:0015740">
    <property type="term" value="P:C4-dicarboxylate transport"/>
    <property type="evidence" value="ECO:0007669"/>
    <property type="project" value="TreeGrafter"/>
</dbReference>
<dbReference type="Proteomes" id="UP000250790">
    <property type="component" value="Unassembled WGS sequence"/>
</dbReference>
<feature type="domain" description="Tripartite ATP-independent periplasmic transporters DctQ component" evidence="10">
    <location>
        <begin position="23"/>
        <end position="144"/>
    </location>
</feature>
<evidence type="ECO:0000259" key="10">
    <source>
        <dbReference type="Pfam" id="PF04290"/>
    </source>
</evidence>
<gene>
    <name evidence="11" type="ORF">B9Z37_07665</name>
</gene>
<dbReference type="OrthoDB" id="9815614at2"/>
<keyword evidence="4 9" id="KW-0997">Cell inner membrane</keyword>
<dbReference type="InterPro" id="IPR055348">
    <property type="entry name" value="DctQ"/>
</dbReference>
<evidence type="ECO:0000256" key="5">
    <source>
        <dbReference type="ARBA" id="ARBA00022692"/>
    </source>
</evidence>
<evidence type="ECO:0000256" key="9">
    <source>
        <dbReference type="RuleBase" id="RU369079"/>
    </source>
</evidence>
<evidence type="ECO:0000256" key="8">
    <source>
        <dbReference type="ARBA" id="ARBA00038436"/>
    </source>
</evidence>